<feature type="region of interest" description="Disordered" evidence="1">
    <location>
        <begin position="12"/>
        <end position="123"/>
    </location>
</feature>
<dbReference type="AlphaFoldDB" id="A0A6J4I1X1"/>
<feature type="compositionally biased region" description="Low complexity" evidence="1">
    <location>
        <begin position="101"/>
        <end position="117"/>
    </location>
</feature>
<organism evidence="2">
    <name type="scientific">uncultured Acetobacteraceae bacterium</name>
    <dbReference type="NCBI Taxonomy" id="169975"/>
    <lineage>
        <taxon>Bacteria</taxon>
        <taxon>Pseudomonadati</taxon>
        <taxon>Pseudomonadota</taxon>
        <taxon>Alphaproteobacteria</taxon>
        <taxon>Acetobacterales</taxon>
        <taxon>Acetobacteraceae</taxon>
        <taxon>environmental samples</taxon>
    </lineage>
</organism>
<dbReference type="EMBL" id="CADCTL010000107">
    <property type="protein sequence ID" value="CAA9239555.1"/>
    <property type="molecule type" value="Genomic_DNA"/>
</dbReference>
<dbReference type="GO" id="GO:0016740">
    <property type="term" value="F:transferase activity"/>
    <property type="evidence" value="ECO:0007669"/>
    <property type="project" value="UniProtKB-KW"/>
</dbReference>
<reference evidence="2" key="1">
    <citation type="submission" date="2020-02" db="EMBL/GenBank/DDBJ databases">
        <authorList>
            <person name="Meier V. D."/>
        </authorList>
    </citation>
    <scope>NUCLEOTIDE SEQUENCE</scope>
    <source>
        <strain evidence="2">AVDCRST_MAG04</strain>
    </source>
</reference>
<feature type="non-terminal residue" evidence="2">
    <location>
        <position position="123"/>
    </location>
</feature>
<accession>A0A6J4I1X1</accession>
<evidence type="ECO:0000313" key="2">
    <source>
        <dbReference type="EMBL" id="CAA9239555.1"/>
    </source>
</evidence>
<proteinExistence type="predicted"/>
<protein>
    <submittedName>
        <fullName evidence="2">Glycosyltransferase</fullName>
    </submittedName>
</protein>
<sequence>RGRGAAALRLVRGHRLHPPPRPAWRHPAVGGRARRASRREVGAGAGAAAGLLAGGQSDLPRAQGQLPVEPRAAERAAASGDERGPRRLAGAARGPRRAARRQPAGRVGPAARPRLAGAGAGAV</sequence>
<feature type="non-terminal residue" evidence="2">
    <location>
        <position position="1"/>
    </location>
</feature>
<name>A0A6J4I1X1_9PROT</name>
<feature type="compositionally biased region" description="Low complexity" evidence="1">
    <location>
        <begin position="46"/>
        <end position="55"/>
    </location>
</feature>
<feature type="compositionally biased region" description="Low complexity" evidence="1">
    <location>
        <begin position="67"/>
        <end position="78"/>
    </location>
</feature>
<evidence type="ECO:0000256" key="1">
    <source>
        <dbReference type="SAM" id="MobiDB-lite"/>
    </source>
</evidence>
<gene>
    <name evidence="2" type="ORF">AVDCRST_MAG04-1537</name>
</gene>
<keyword evidence="2" id="KW-0808">Transferase</keyword>